<keyword evidence="9" id="KW-1185">Reference proteome</keyword>
<keyword evidence="2" id="KW-0808">Transferase</keyword>
<dbReference type="InterPro" id="IPR005636">
    <property type="entry name" value="DTW"/>
</dbReference>
<reference evidence="8" key="1">
    <citation type="submission" date="2021-01" db="EMBL/GenBank/DDBJ databases">
        <title>Adiantum capillus-veneris genome.</title>
        <authorList>
            <person name="Fang Y."/>
            <person name="Liao Q."/>
        </authorList>
    </citation>
    <scope>NUCLEOTIDE SEQUENCE</scope>
    <source>
        <strain evidence="8">H3</strain>
        <tissue evidence="8">Leaf</tissue>
    </source>
</reference>
<evidence type="ECO:0000313" key="8">
    <source>
        <dbReference type="EMBL" id="KAI5077292.1"/>
    </source>
</evidence>
<dbReference type="Proteomes" id="UP000886520">
    <property type="component" value="Chromosome 7"/>
</dbReference>
<evidence type="ECO:0000256" key="2">
    <source>
        <dbReference type="ARBA" id="ARBA00022679"/>
    </source>
</evidence>
<evidence type="ECO:0000259" key="7">
    <source>
        <dbReference type="SMART" id="SM01144"/>
    </source>
</evidence>
<dbReference type="PANTHER" id="PTHR21392">
    <property type="entry name" value="TRNA-URIDINE AMINOCARBOXYPROPYLTRANSFERASE 2"/>
    <property type="match status" value="1"/>
</dbReference>
<dbReference type="GO" id="GO:0008033">
    <property type="term" value="P:tRNA processing"/>
    <property type="evidence" value="ECO:0007669"/>
    <property type="project" value="UniProtKB-KW"/>
</dbReference>
<keyword evidence="4" id="KW-0819">tRNA processing</keyword>
<comment type="catalytic activity">
    <reaction evidence="6">
        <text>a uridine in tRNA + S-adenosyl-L-methionine = a 3-[(3S)-3-amino-3-carboxypropyl]uridine in tRNA + S-methyl-5'-thioadenosine + H(+)</text>
        <dbReference type="Rhea" id="RHEA:62432"/>
        <dbReference type="Rhea" id="RHEA-COMP:13339"/>
        <dbReference type="Rhea" id="RHEA-COMP:16092"/>
        <dbReference type="ChEBI" id="CHEBI:15378"/>
        <dbReference type="ChEBI" id="CHEBI:17509"/>
        <dbReference type="ChEBI" id="CHEBI:59789"/>
        <dbReference type="ChEBI" id="CHEBI:65315"/>
        <dbReference type="ChEBI" id="CHEBI:82930"/>
        <dbReference type="EC" id="2.5.1.25"/>
    </reaction>
</comment>
<gene>
    <name evidence="8" type="ORF">GOP47_0007116</name>
</gene>
<dbReference type="OrthoDB" id="408541at2759"/>
<proteinExistence type="inferred from homology"/>
<dbReference type="SMART" id="SM01144">
    <property type="entry name" value="DTW"/>
    <property type="match status" value="1"/>
</dbReference>
<dbReference type="EMBL" id="JABFUD020000007">
    <property type="protein sequence ID" value="KAI5077292.1"/>
    <property type="molecule type" value="Genomic_DNA"/>
</dbReference>
<comment type="similarity">
    <text evidence="5">Belongs to the TDD superfamily. DTWD2 family.</text>
</comment>
<evidence type="ECO:0000313" key="9">
    <source>
        <dbReference type="Proteomes" id="UP000886520"/>
    </source>
</evidence>
<evidence type="ECO:0000256" key="4">
    <source>
        <dbReference type="ARBA" id="ARBA00022694"/>
    </source>
</evidence>
<comment type="caution">
    <text evidence="8">The sequence shown here is derived from an EMBL/GenBank/DDBJ whole genome shotgun (WGS) entry which is preliminary data.</text>
</comment>
<sequence>MAKTIVQSADRVLNYFHLTRPLPAMASASGCRMYSCAGSFISEGHGSFPRDQYDRGLAADIQLESCEKLDNNAAEFIGRLSISPGYNVDSHNEDLHSPLKLVDHGYSSNGSLHLSEGFSAEHSDDMNGSASFSSADVELQSGINELLIRNDASSNSSVADSRLWAVNCCNGEAQHNFVAPESYSNKAAKRAFCKRCEKAQDLCICSRFKRVVDNEVKITILQNPKEKQHAVGSVRVALLGLKNVALVGVPEIYTKESFRIRPKVPGSKRSLAGRGGKKFLMNGGKAPAVHDNEASEDEVRQIQNLLIDIFKCDLNGDGVLGPSCWPSHSSEGGHGLSDGLMHNSLSLDEKVSLGCGNARCNGHLKEARTDAARTDASNGSLCLEDLECLIPPGVALLYPSDKAVELPKLLHSNTEEELEAPHHLLVLDGTWSKARRLYFENPWLHNLPHYKLSLPSPSLYEGVRKQPKPGCLSTLESIVYALKVLEPENEEGLDGLLEVFDSMVEDQRRCKQMKCCVQERGM</sequence>
<dbReference type="Pfam" id="PF03942">
    <property type="entry name" value="DTW"/>
    <property type="match status" value="2"/>
</dbReference>
<evidence type="ECO:0000256" key="1">
    <source>
        <dbReference type="ARBA" id="ARBA00012386"/>
    </source>
</evidence>
<organism evidence="8 9">
    <name type="scientific">Adiantum capillus-veneris</name>
    <name type="common">Maidenhair fern</name>
    <dbReference type="NCBI Taxonomy" id="13818"/>
    <lineage>
        <taxon>Eukaryota</taxon>
        <taxon>Viridiplantae</taxon>
        <taxon>Streptophyta</taxon>
        <taxon>Embryophyta</taxon>
        <taxon>Tracheophyta</taxon>
        <taxon>Polypodiopsida</taxon>
        <taxon>Polypodiidae</taxon>
        <taxon>Polypodiales</taxon>
        <taxon>Pteridineae</taxon>
        <taxon>Pteridaceae</taxon>
        <taxon>Vittarioideae</taxon>
        <taxon>Adiantum</taxon>
    </lineage>
</organism>
<dbReference type="PANTHER" id="PTHR21392:SF0">
    <property type="entry name" value="TRNA-URIDINE AMINOCARBOXYPROPYLTRANSFERASE 2"/>
    <property type="match status" value="1"/>
</dbReference>
<evidence type="ECO:0000256" key="3">
    <source>
        <dbReference type="ARBA" id="ARBA00022691"/>
    </source>
</evidence>
<dbReference type="InterPro" id="IPR039262">
    <property type="entry name" value="DTWD2/TAPT"/>
</dbReference>
<name>A0A9D4V1I3_ADICA</name>
<dbReference type="AlphaFoldDB" id="A0A9D4V1I3"/>
<protein>
    <recommendedName>
        <fullName evidence="1">tRNA-uridine aminocarboxypropyltransferase</fullName>
        <ecNumber evidence="1">2.5.1.25</ecNumber>
    </recommendedName>
</protein>
<evidence type="ECO:0000256" key="6">
    <source>
        <dbReference type="ARBA" id="ARBA00048718"/>
    </source>
</evidence>
<evidence type="ECO:0000256" key="5">
    <source>
        <dbReference type="ARBA" id="ARBA00034489"/>
    </source>
</evidence>
<dbReference type="PROSITE" id="PS51257">
    <property type="entry name" value="PROKAR_LIPOPROTEIN"/>
    <property type="match status" value="1"/>
</dbReference>
<accession>A0A9D4V1I3</accession>
<feature type="domain" description="DTW" evidence="7">
    <location>
        <begin position="189"/>
        <end position="512"/>
    </location>
</feature>
<dbReference type="GO" id="GO:0016432">
    <property type="term" value="F:tRNA-uridine aminocarboxypropyltransferase activity"/>
    <property type="evidence" value="ECO:0007669"/>
    <property type="project" value="UniProtKB-EC"/>
</dbReference>
<dbReference type="EC" id="2.5.1.25" evidence="1"/>
<keyword evidence="3" id="KW-0949">S-adenosyl-L-methionine</keyword>